<dbReference type="STRING" id="1409788.NC99_46940"/>
<evidence type="ECO:0000313" key="3">
    <source>
        <dbReference type="Proteomes" id="UP000036958"/>
    </source>
</evidence>
<dbReference type="EMBL" id="LGIA01000225">
    <property type="protein sequence ID" value="KOH42527.1"/>
    <property type="molecule type" value="Genomic_DNA"/>
</dbReference>
<accession>A0A0L8V2R8</accession>
<dbReference type="PATRIC" id="fig|1409788.3.peg.4802"/>
<proteinExistence type="predicted"/>
<dbReference type="Proteomes" id="UP000036958">
    <property type="component" value="Unassembled WGS sequence"/>
</dbReference>
<dbReference type="Pfam" id="PF13649">
    <property type="entry name" value="Methyltransf_25"/>
    <property type="match status" value="1"/>
</dbReference>
<dbReference type="Gene3D" id="3.40.50.150">
    <property type="entry name" value="Vaccinia Virus protein VP39"/>
    <property type="match status" value="1"/>
</dbReference>
<dbReference type="RefSeq" id="WP_053189122.1">
    <property type="nucleotide sequence ID" value="NZ_LGIA01000225.1"/>
</dbReference>
<evidence type="ECO:0000313" key="2">
    <source>
        <dbReference type="EMBL" id="KOH42527.1"/>
    </source>
</evidence>
<protein>
    <submittedName>
        <fullName evidence="2">Methyltransferase domain-containing protein</fullName>
    </submittedName>
</protein>
<organism evidence="2 3">
    <name type="scientific">Sunxiuqinia dokdonensis</name>
    <dbReference type="NCBI Taxonomy" id="1409788"/>
    <lineage>
        <taxon>Bacteria</taxon>
        <taxon>Pseudomonadati</taxon>
        <taxon>Bacteroidota</taxon>
        <taxon>Bacteroidia</taxon>
        <taxon>Marinilabiliales</taxon>
        <taxon>Prolixibacteraceae</taxon>
        <taxon>Sunxiuqinia</taxon>
    </lineage>
</organism>
<dbReference type="GO" id="GO:0032259">
    <property type="term" value="P:methylation"/>
    <property type="evidence" value="ECO:0007669"/>
    <property type="project" value="UniProtKB-KW"/>
</dbReference>
<gene>
    <name evidence="2" type="ORF">NC99_46940</name>
</gene>
<reference evidence="3" key="1">
    <citation type="submission" date="2015-07" db="EMBL/GenBank/DDBJ databases">
        <title>Genome sequencing of Sunxiuqinia dokdonensis strain SK.</title>
        <authorList>
            <person name="Ahn S."/>
            <person name="Kim B.-C."/>
        </authorList>
    </citation>
    <scope>NUCLEOTIDE SEQUENCE [LARGE SCALE GENOMIC DNA]</scope>
    <source>
        <strain evidence="3">SK</strain>
    </source>
</reference>
<keyword evidence="2" id="KW-0808">Transferase</keyword>
<dbReference type="OrthoDB" id="9788660at2"/>
<dbReference type="PANTHER" id="PTHR12843">
    <property type="entry name" value="PROTEIN-LYSINE N-METHYLTRANSFERASE METTL10"/>
    <property type="match status" value="1"/>
</dbReference>
<dbReference type="AlphaFoldDB" id="A0A0L8V2R8"/>
<dbReference type="GO" id="GO:0008168">
    <property type="term" value="F:methyltransferase activity"/>
    <property type="evidence" value="ECO:0007669"/>
    <property type="project" value="UniProtKB-KW"/>
</dbReference>
<feature type="domain" description="Methyltransferase" evidence="1">
    <location>
        <begin position="47"/>
        <end position="125"/>
    </location>
</feature>
<dbReference type="SUPFAM" id="SSF53335">
    <property type="entry name" value="S-adenosyl-L-methionine-dependent methyltransferases"/>
    <property type="match status" value="1"/>
</dbReference>
<evidence type="ECO:0000259" key="1">
    <source>
        <dbReference type="Pfam" id="PF13649"/>
    </source>
</evidence>
<dbReference type="CDD" id="cd02440">
    <property type="entry name" value="AdoMet_MTases"/>
    <property type="match status" value="1"/>
</dbReference>
<dbReference type="InterPro" id="IPR029063">
    <property type="entry name" value="SAM-dependent_MTases_sf"/>
</dbReference>
<sequence length="209" mass="24086">MKNFDRKKHWETIYKTRPLNEVSWFEPVPKTSLDFFKQFQVSRQAKIIDIGGGDSLLVDHLLDQGYCDLTVLDISEAAIERAKERLGERASMVKWIVADAATFQPDEKYDFWHDRAAFHFLTQEQEVSNYLGIAQKSICPNGILVIGTFSEQGPEKCSGIEIKRYSEDAMTKLLNAFFEKIRCITVDHQTPFSTIQNFVFCSFRKLNTA</sequence>
<comment type="caution">
    <text evidence="2">The sequence shown here is derived from an EMBL/GenBank/DDBJ whole genome shotgun (WGS) entry which is preliminary data.</text>
</comment>
<dbReference type="InterPro" id="IPR041698">
    <property type="entry name" value="Methyltransf_25"/>
</dbReference>
<keyword evidence="2" id="KW-0489">Methyltransferase</keyword>
<name>A0A0L8V2R8_9BACT</name>
<keyword evidence="3" id="KW-1185">Reference proteome</keyword>
<dbReference type="PANTHER" id="PTHR12843:SF5">
    <property type="entry name" value="EEF1A LYSINE METHYLTRANSFERASE 2"/>
    <property type="match status" value="1"/>
</dbReference>